<protein>
    <submittedName>
        <fullName evidence="2">Ferredoxin--NADP reductase</fullName>
        <ecNumber evidence="2">1.18.1.2</ecNumber>
    </submittedName>
</protein>
<comment type="caution">
    <text evidence="2">The sequence shown here is derived from an EMBL/GenBank/DDBJ whole genome shotgun (WGS) entry which is preliminary data.</text>
</comment>
<sequence>MPRHYDVIIIGAGPAGIFTALELVDKGGNLDILILEKGKDIEARVCPSKEKKVKCLNCDPCSIVNGWGGAGAFSDGKLTLTTEFGGWLDEYIPKEKVAELIGYVDRVFLSFGATEIVHGTDQEKVKKLQQKAATADLRLIPARIKHLGTEKCWNILREMRKYLDGKVDIKTTTAVKTILVRDGAVFGVVTEKGEEYTADFVVAVPGREGAEWFAREAQRLGLDMVMNPVDIGVRVEVPAVVMEPLTDVVYESKLVYYSKSFDDKVRTFCMNPYGEVVIENNSGLITVNGHSYADRKTENTNFALLVSKTFTHPFREPISYGKYIATLANMLGGGVLVQRLGDFLAGRRSTPERIKRGLVEPTLKEATPGDLSLVFPYRHMVSILEMLQAMDKLVPGVYSHHTLLYGVEVKFYSARPALSSSLETQIKNLFAAGDGAGVTRGLAQASVSGILVAREILDRKLN</sequence>
<proteinExistence type="predicted"/>
<dbReference type="PANTHER" id="PTHR43106">
    <property type="entry name" value="DEHYDROGENASE-RELATED"/>
    <property type="match status" value="1"/>
</dbReference>
<dbReference type="AlphaFoldDB" id="A0A140L0R3"/>
<gene>
    <name evidence="2" type="ORF">AN618_23940</name>
</gene>
<keyword evidence="2" id="KW-0560">Oxidoreductase</keyword>
<evidence type="ECO:0000313" key="3">
    <source>
        <dbReference type="Proteomes" id="UP000070427"/>
    </source>
</evidence>
<accession>A0A140L0R3</accession>
<dbReference type="RefSeq" id="WP_066355498.1">
    <property type="nucleotide sequence ID" value="NZ_LOED01000057.1"/>
</dbReference>
<dbReference type="InParanoid" id="A0A140L0R3"/>
<dbReference type="Proteomes" id="UP000070427">
    <property type="component" value="Unassembled WGS sequence"/>
</dbReference>
<dbReference type="InterPro" id="IPR049516">
    <property type="entry name" value="FAD-depend_C"/>
</dbReference>
<dbReference type="PATRIC" id="fig|520764.3.peg.2582"/>
<dbReference type="InterPro" id="IPR036188">
    <property type="entry name" value="FAD/NAD-bd_sf"/>
</dbReference>
<keyword evidence="3" id="KW-1185">Reference proteome</keyword>
<dbReference type="PRINTS" id="PR00368">
    <property type="entry name" value="FADPNR"/>
</dbReference>
<dbReference type="PIRSF" id="PIRSF038984">
    <property type="entry name" value="FAD_binding_protein"/>
    <property type="match status" value="1"/>
</dbReference>
<dbReference type="PANTHER" id="PTHR43106:SF1">
    <property type="entry name" value="DEHYDROGENASE-RELATED"/>
    <property type="match status" value="1"/>
</dbReference>
<dbReference type="InterPro" id="IPR028348">
    <property type="entry name" value="FAD-binding_protein"/>
</dbReference>
<dbReference type="STRING" id="520764.AN618_23940"/>
<dbReference type="SUPFAM" id="SSF51905">
    <property type="entry name" value="FAD/NAD(P)-binding domain"/>
    <property type="match status" value="1"/>
</dbReference>
<evidence type="ECO:0000313" key="2">
    <source>
        <dbReference type="EMBL" id="KXG74138.1"/>
    </source>
</evidence>
<name>A0A140L0R3_9FIRM</name>
<dbReference type="EMBL" id="LOED01000057">
    <property type="protein sequence ID" value="KXG74138.1"/>
    <property type="molecule type" value="Genomic_DNA"/>
</dbReference>
<feature type="domain" description="FAD-dependent protein C-terminal" evidence="1">
    <location>
        <begin position="254"/>
        <end position="409"/>
    </location>
</feature>
<dbReference type="EC" id="1.18.1.2" evidence="2"/>
<dbReference type="OrthoDB" id="9762921at2"/>
<dbReference type="GO" id="GO:0004324">
    <property type="term" value="F:ferredoxin-NADP+ reductase activity"/>
    <property type="evidence" value="ECO:0007669"/>
    <property type="project" value="UniProtKB-EC"/>
</dbReference>
<organism evidence="2 3">
    <name type="scientific">Fervidicola ferrireducens</name>
    <dbReference type="NCBI Taxonomy" id="520764"/>
    <lineage>
        <taxon>Bacteria</taxon>
        <taxon>Bacillati</taxon>
        <taxon>Bacillota</taxon>
        <taxon>Clostridia</taxon>
        <taxon>Thermosediminibacterales</taxon>
        <taxon>Thermosediminibacteraceae</taxon>
        <taxon>Fervidicola</taxon>
    </lineage>
</organism>
<dbReference type="Pfam" id="PF21688">
    <property type="entry name" value="FAD-depend_C"/>
    <property type="match status" value="1"/>
</dbReference>
<evidence type="ECO:0000259" key="1">
    <source>
        <dbReference type="Pfam" id="PF21688"/>
    </source>
</evidence>
<reference evidence="2 3" key="1">
    <citation type="submission" date="2015-12" db="EMBL/GenBank/DDBJ databases">
        <title>Draft genome sequnece of Fervidicola ferrireducens strain Y170.</title>
        <authorList>
            <person name="Patel B.K."/>
        </authorList>
    </citation>
    <scope>NUCLEOTIDE SEQUENCE [LARGE SCALE GENOMIC DNA]</scope>
    <source>
        <strain evidence="2 3">Y170</strain>
    </source>
</reference>
<dbReference type="Gene3D" id="3.50.50.60">
    <property type="entry name" value="FAD/NAD(P)-binding domain"/>
    <property type="match status" value="2"/>
</dbReference>